<keyword evidence="4" id="KW-1185">Reference proteome</keyword>
<evidence type="ECO:0000313" key="4">
    <source>
        <dbReference type="Proteomes" id="UP000604825"/>
    </source>
</evidence>
<reference evidence="3" key="1">
    <citation type="submission" date="2020-10" db="EMBL/GenBank/DDBJ databases">
        <authorList>
            <person name="Han B."/>
            <person name="Lu T."/>
            <person name="Zhao Q."/>
            <person name="Huang X."/>
            <person name="Zhao Y."/>
        </authorList>
    </citation>
    <scope>NUCLEOTIDE SEQUENCE</scope>
</reference>
<feature type="chain" id="PRO_5032689555" description="Tf2-1-like SH3-like domain-containing protein" evidence="1">
    <location>
        <begin position="30"/>
        <end position="148"/>
    </location>
</feature>
<dbReference type="PANTHER" id="PTHR46148">
    <property type="entry name" value="CHROMO DOMAIN-CONTAINING PROTEIN"/>
    <property type="match status" value="1"/>
</dbReference>
<comment type="caution">
    <text evidence="3">The sequence shown here is derived from an EMBL/GenBank/DDBJ whole genome shotgun (WGS) entry which is preliminary data.</text>
</comment>
<dbReference type="PANTHER" id="PTHR46148:SF54">
    <property type="entry name" value="RETROTRANSPOSON-LIKE PROTEIN"/>
    <property type="match status" value="1"/>
</dbReference>
<accession>A0A811PSA6</accession>
<gene>
    <name evidence="3" type="ORF">NCGR_LOCUS30362</name>
</gene>
<name>A0A811PSA6_9POAL</name>
<dbReference type="Pfam" id="PF24626">
    <property type="entry name" value="SH3_Tf2-1"/>
    <property type="match status" value="1"/>
</dbReference>
<organism evidence="3 4">
    <name type="scientific">Miscanthus lutarioriparius</name>
    <dbReference type="NCBI Taxonomy" id="422564"/>
    <lineage>
        <taxon>Eukaryota</taxon>
        <taxon>Viridiplantae</taxon>
        <taxon>Streptophyta</taxon>
        <taxon>Embryophyta</taxon>
        <taxon>Tracheophyta</taxon>
        <taxon>Spermatophyta</taxon>
        <taxon>Magnoliopsida</taxon>
        <taxon>Liliopsida</taxon>
        <taxon>Poales</taxon>
        <taxon>Poaceae</taxon>
        <taxon>PACMAD clade</taxon>
        <taxon>Panicoideae</taxon>
        <taxon>Andropogonodae</taxon>
        <taxon>Andropogoneae</taxon>
        <taxon>Saccharinae</taxon>
        <taxon>Miscanthus</taxon>
    </lineage>
</organism>
<evidence type="ECO:0000256" key="1">
    <source>
        <dbReference type="SAM" id="SignalP"/>
    </source>
</evidence>
<evidence type="ECO:0000259" key="2">
    <source>
        <dbReference type="Pfam" id="PF24626"/>
    </source>
</evidence>
<proteinExistence type="predicted"/>
<dbReference type="EMBL" id="CAJGYO010000007">
    <property type="protein sequence ID" value="CAD6246089.1"/>
    <property type="molecule type" value="Genomic_DNA"/>
</dbReference>
<keyword evidence="1" id="KW-0732">Signal</keyword>
<dbReference type="Proteomes" id="UP000604825">
    <property type="component" value="Unassembled WGS sequence"/>
</dbReference>
<feature type="signal peptide" evidence="1">
    <location>
        <begin position="1"/>
        <end position="29"/>
    </location>
</feature>
<protein>
    <recommendedName>
        <fullName evidence="2">Tf2-1-like SH3-like domain-containing protein</fullName>
    </recommendedName>
</protein>
<evidence type="ECO:0000313" key="3">
    <source>
        <dbReference type="EMBL" id="CAD6246089.1"/>
    </source>
</evidence>
<feature type="domain" description="Tf2-1-like SH3-like" evidence="2">
    <location>
        <begin position="41"/>
        <end position="104"/>
    </location>
</feature>
<sequence>MPLGNLVCLLPLSVPRCLLLMTERMKCQADKHRSERQFNVGDWVYLKLQPYIQSSLAYRSHRKLAFRFFGTFQVEARVGAMAYKLSLPPSSAVHPAFHVSQLKASHGTEPVALALPTDAIEFQVPQQILQRRWTSGDNPVEQVLVKWS</sequence>
<dbReference type="AlphaFoldDB" id="A0A811PSA6"/>
<dbReference type="OrthoDB" id="779927at2759"/>
<dbReference type="InterPro" id="IPR056924">
    <property type="entry name" value="SH3_Tf2-1"/>
</dbReference>